<reference evidence="4" key="1">
    <citation type="journal article" date="2023" name="Mol. Biol. Evol.">
        <title>Third-Generation Sequencing Reveals the Adaptive Role of the Epigenome in Three Deep-Sea Polychaetes.</title>
        <authorList>
            <person name="Perez M."/>
            <person name="Aroh O."/>
            <person name="Sun Y."/>
            <person name="Lan Y."/>
            <person name="Juniper S.K."/>
            <person name="Young C.R."/>
            <person name="Angers B."/>
            <person name="Qian P.Y."/>
        </authorList>
    </citation>
    <scope>NUCLEOTIDE SEQUENCE</scope>
    <source>
        <strain evidence="4">R07B-5</strain>
    </source>
</reference>
<protein>
    <recommendedName>
        <fullName evidence="3">Fibrinogen C-terminal domain-containing protein</fullName>
    </recommendedName>
</protein>
<dbReference type="InterPro" id="IPR002181">
    <property type="entry name" value="Fibrinogen_a/b/g_C_dom"/>
</dbReference>
<feature type="chain" id="PRO_5042274661" description="Fibrinogen C-terminal domain-containing protein" evidence="2">
    <location>
        <begin position="20"/>
        <end position="332"/>
    </location>
</feature>
<evidence type="ECO:0000313" key="5">
    <source>
        <dbReference type="Proteomes" id="UP001209878"/>
    </source>
</evidence>
<dbReference type="Gene3D" id="3.90.215.10">
    <property type="entry name" value="Gamma Fibrinogen, chain A, domain 1"/>
    <property type="match status" value="1"/>
</dbReference>
<keyword evidence="1" id="KW-0175">Coiled coil</keyword>
<dbReference type="Pfam" id="PF00147">
    <property type="entry name" value="Fibrinogen_C"/>
    <property type="match status" value="1"/>
</dbReference>
<dbReference type="InterPro" id="IPR050373">
    <property type="entry name" value="Fibrinogen_C-term_domain"/>
</dbReference>
<gene>
    <name evidence="4" type="ORF">NP493_706g00029</name>
</gene>
<dbReference type="SUPFAM" id="SSF56496">
    <property type="entry name" value="Fibrinogen C-terminal domain-like"/>
    <property type="match status" value="1"/>
</dbReference>
<dbReference type="Proteomes" id="UP001209878">
    <property type="component" value="Unassembled WGS sequence"/>
</dbReference>
<keyword evidence="2" id="KW-0732">Signal</keyword>
<evidence type="ECO:0000256" key="2">
    <source>
        <dbReference type="SAM" id="SignalP"/>
    </source>
</evidence>
<dbReference type="SMART" id="SM00186">
    <property type="entry name" value="FBG"/>
    <property type="match status" value="1"/>
</dbReference>
<evidence type="ECO:0000313" key="4">
    <source>
        <dbReference type="EMBL" id="KAK2175799.1"/>
    </source>
</evidence>
<name>A0AAD9KR29_RIDPI</name>
<proteinExistence type="predicted"/>
<dbReference type="PANTHER" id="PTHR19143">
    <property type="entry name" value="FIBRINOGEN/TENASCIN/ANGIOPOEITIN"/>
    <property type="match status" value="1"/>
</dbReference>
<evidence type="ECO:0000256" key="1">
    <source>
        <dbReference type="SAM" id="Coils"/>
    </source>
</evidence>
<accession>A0AAD9KR29</accession>
<feature type="domain" description="Fibrinogen C-terminal" evidence="3">
    <location>
        <begin position="126"/>
        <end position="295"/>
    </location>
</feature>
<dbReference type="AlphaFoldDB" id="A0AAD9KR29"/>
<dbReference type="InterPro" id="IPR014716">
    <property type="entry name" value="Fibrinogen_a/b/g_C_1"/>
</dbReference>
<comment type="caution">
    <text evidence="4">The sequence shown here is derived from an EMBL/GenBank/DDBJ whole genome shotgun (WGS) entry which is preliminary data.</text>
</comment>
<keyword evidence="5" id="KW-1185">Reference proteome</keyword>
<feature type="coiled-coil region" evidence="1">
    <location>
        <begin position="52"/>
        <end position="86"/>
    </location>
</feature>
<sequence>MFRVGVVALLLVGLPLAGGQETGIGLGTCTYSFVVQSPYCDKDVGGDAEADIQRLQGTVDDLKSTVDNLKTQLAELSREVAVLKARPQPNGTVAESTPLVAGAMMNDHKYTFMGCRRDVTINVVYLVTATVEQNNAHIVSLNQTGFADGKHVLLESSLPPFPVFCTIDKFIVIQRRQAPFNLQFNRTWDEFKNGFGDVSGEFWLGLEKLYRITNQPYMRYLIRIEMKVTSGKLHYYESDNFYIAGENQRYKILSIGATTAKTVNVFFKVGNEFSTKDKDMKYSRGSKNGGFWYDNNDRFENYYLHLNRNPPKWYGIVASPEYTIIKIRAVNV</sequence>
<organism evidence="4 5">
    <name type="scientific">Ridgeia piscesae</name>
    <name type="common">Tubeworm</name>
    <dbReference type="NCBI Taxonomy" id="27915"/>
    <lineage>
        <taxon>Eukaryota</taxon>
        <taxon>Metazoa</taxon>
        <taxon>Spiralia</taxon>
        <taxon>Lophotrochozoa</taxon>
        <taxon>Annelida</taxon>
        <taxon>Polychaeta</taxon>
        <taxon>Sedentaria</taxon>
        <taxon>Canalipalpata</taxon>
        <taxon>Sabellida</taxon>
        <taxon>Siboglinidae</taxon>
        <taxon>Ridgeia</taxon>
    </lineage>
</organism>
<feature type="signal peptide" evidence="2">
    <location>
        <begin position="1"/>
        <end position="19"/>
    </location>
</feature>
<dbReference type="EMBL" id="JAODUO010000706">
    <property type="protein sequence ID" value="KAK2175799.1"/>
    <property type="molecule type" value="Genomic_DNA"/>
</dbReference>
<evidence type="ECO:0000259" key="3">
    <source>
        <dbReference type="PROSITE" id="PS51406"/>
    </source>
</evidence>
<dbReference type="InterPro" id="IPR036056">
    <property type="entry name" value="Fibrinogen-like_C"/>
</dbReference>
<dbReference type="PROSITE" id="PS51406">
    <property type="entry name" value="FIBRINOGEN_C_2"/>
    <property type="match status" value="1"/>
</dbReference>